<evidence type="ECO:0000313" key="5">
    <source>
        <dbReference type="Proteomes" id="UP001255856"/>
    </source>
</evidence>
<dbReference type="Proteomes" id="UP001255856">
    <property type="component" value="Unassembled WGS sequence"/>
</dbReference>
<dbReference type="GO" id="GO:0016787">
    <property type="term" value="F:hydrolase activity"/>
    <property type="evidence" value="ECO:0007669"/>
    <property type="project" value="UniProtKB-KW"/>
</dbReference>
<feature type="compositionally biased region" description="Basic residues" evidence="2">
    <location>
        <begin position="342"/>
        <end position="367"/>
    </location>
</feature>
<proteinExistence type="predicted"/>
<dbReference type="InterPro" id="IPR051518">
    <property type="entry name" value="Sucrose_Phosphatase"/>
</dbReference>
<feature type="region of interest" description="Disordered" evidence="2">
    <location>
        <begin position="1"/>
        <end position="37"/>
    </location>
</feature>
<dbReference type="InterPro" id="IPR023214">
    <property type="entry name" value="HAD_sf"/>
</dbReference>
<feature type="compositionally biased region" description="Basic residues" evidence="2">
    <location>
        <begin position="310"/>
        <end position="321"/>
    </location>
</feature>
<dbReference type="AlphaFoldDB" id="A0AAD9IDT7"/>
<dbReference type="PANTHER" id="PTHR46521">
    <property type="entry name" value="SUCROSE-PHOSPHATASE 2-RELATED"/>
    <property type="match status" value="1"/>
</dbReference>
<gene>
    <name evidence="4" type="ORF">QBZ16_000835</name>
</gene>
<evidence type="ECO:0000256" key="2">
    <source>
        <dbReference type="SAM" id="MobiDB-lite"/>
    </source>
</evidence>
<sequence length="407" mass="44001">MWSRGGPSRALPSSTATQRRPRRARSSPGPSGSIDLSYASGWASPQLHGSIQGAPWARQTLAPVVSGDGRWHCLRVPLTGSGQAPLLEFVMTDGASGWDKPGAGRGAAGDGENTPLPANYVISKPGRYCLRDGELRDVSSSRRLFLATDLDDTLIGDDAATAAFRDWWQERALAAGSRLAYNTGRSLELFLDLLASKRGLLPPPDVLISAVGTRLYERAGGAGADPGRWRPVPEYERRLDEGWDLGLVRELAYAELARVGREAMHFRPPVEQNAHKVTCGVRGDVLPGVLAAPARAPGRAACGRAPRLQRHGRLALRRPRAAPRGQAPGHGLCRARAGLFTRRNRGRGRQRQRHRHARGRAPRHRGGQRAARPHALAAGRGGRSRSRRPDESHARLGHPGRAPGPRV</sequence>
<dbReference type="Gene3D" id="3.40.50.1000">
    <property type="entry name" value="HAD superfamily/HAD-like"/>
    <property type="match status" value="1"/>
</dbReference>
<keyword evidence="1" id="KW-0378">Hydrolase</keyword>
<evidence type="ECO:0000259" key="3">
    <source>
        <dbReference type="Pfam" id="PF05116"/>
    </source>
</evidence>
<dbReference type="SUPFAM" id="SSF56784">
    <property type="entry name" value="HAD-like"/>
    <property type="match status" value="1"/>
</dbReference>
<feature type="region of interest" description="Disordered" evidence="2">
    <location>
        <begin position="310"/>
        <end position="407"/>
    </location>
</feature>
<dbReference type="Gene3D" id="2.60.40.10">
    <property type="entry name" value="Immunoglobulins"/>
    <property type="match status" value="1"/>
</dbReference>
<evidence type="ECO:0000256" key="1">
    <source>
        <dbReference type="ARBA" id="ARBA00022801"/>
    </source>
</evidence>
<evidence type="ECO:0000313" key="4">
    <source>
        <dbReference type="EMBL" id="KAK2076311.1"/>
    </source>
</evidence>
<dbReference type="PANTHER" id="PTHR46521:SF4">
    <property type="entry name" value="SUCROSE-PHOSPHATASE 2-RELATED"/>
    <property type="match status" value="1"/>
</dbReference>
<dbReference type="Pfam" id="PF05116">
    <property type="entry name" value="S6PP"/>
    <property type="match status" value="1"/>
</dbReference>
<dbReference type="InterPro" id="IPR006380">
    <property type="entry name" value="SPP-like_dom"/>
</dbReference>
<feature type="domain" description="Sucrose phosphatase-like" evidence="3">
    <location>
        <begin position="143"/>
        <end position="278"/>
    </location>
</feature>
<dbReference type="EMBL" id="JASFZW010000010">
    <property type="protein sequence ID" value="KAK2076311.1"/>
    <property type="molecule type" value="Genomic_DNA"/>
</dbReference>
<name>A0AAD9IDT7_PROWI</name>
<dbReference type="InterPro" id="IPR013783">
    <property type="entry name" value="Ig-like_fold"/>
</dbReference>
<keyword evidence="5" id="KW-1185">Reference proteome</keyword>
<accession>A0AAD9IDT7</accession>
<reference evidence="4" key="1">
    <citation type="submission" date="2021-01" db="EMBL/GenBank/DDBJ databases">
        <authorList>
            <person name="Eckstrom K.M.E."/>
        </authorList>
    </citation>
    <scope>NUCLEOTIDE SEQUENCE</scope>
    <source>
        <strain evidence="4">UVCC 0001</strain>
    </source>
</reference>
<comment type="caution">
    <text evidence="4">The sequence shown here is derived from an EMBL/GenBank/DDBJ whole genome shotgun (WGS) entry which is preliminary data.</text>
</comment>
<feature type="compositionally biased region" description="Low complexity" evidence="2">
    <location>
        <begin position="322"/>
        <end position="331"/>
    </location>
</feature>
<organism evidence="4 5">
    <name type="scientific">Prototheca wickerhamii</name>
    <dbReference type="NCBI Taxonomy" id="3111"/>
    <lineage>
        <taxon>Eukaryota</taxon>
        <taxon>Viridiplantae</taxon>
        <taxon>Chlorophyta</taxon>
        <taxon>core chlorophytes</taxon>
        <taxon>Trebouxiophyceae</taxon>
        <taxon>Chlorellales</taxon>
        <taxon>Chlorellaceae</taxon>
        <taxon>Prototheca</taxon>
    </lineage>
</organism>
<protein>
    <recommendedName>
        <fullName evidence="3">Sucrose phosphatase-like domain-containing protein</fullName>
    </recommendedName>
</protein>
<dbReference type="InterPro" id="IPR036412">
    <property type="entry name" value="HAD-like_sf"/>
</dbReference>